<dbReference type="RefSeq" id="WP_133327680.1">
    <property type="nucleotide sequence ID" value="NZ_SMYL01000003.1"/>
</dbReference>
<keyword evidence="11" id="KW-1185">Reference proteome</keyword>
<dbReference type="NCBIfam" id="TIGR00229">
    <property type="entry name" value="sensory_box"/>
    <property type="match status" value="3"/>
</dbReference>
<dbReference type="PROSITE" id="PS50113">
    <property type="entry name" value="PAC"/>
    <property type="match status" value="2"/>
</dbReference>
<dbReference type="Pfam" id="PF00512">
    <property type="entry name" value="HisKA"/>
    <property type="match status" value="1"/>
</dbReference>
<organism evidence="10 11">
    <name type="scientific">Sapientia aquatica</name>
    <dbReference type="NCBI Taxonomy" id="1549640"/>
    <lineage>
        <taxon>Bacteria</taxon>
        <taxon>Pseudomonadati</taxon>
        <taxon>Pseudomonadota</taxon>
        <taxon>Betaproteobacteria</taxon>
        <taxon>Burkholderiales</taxon>
        <taxon>Oxalobacteraceae</taxon>
        <taxon>Sapientia</taxon>
    </lineage>
</organism>
<protein>
    <recommendedName>
        <fullName evidence="3">histidine kinase</fullName>
        <ecNumber evidence="3">2.7.13.3</ecNumber>
    </recommendedName>
</protein>
<dbReference type="PROSITE" id="PS50109">
    <property type="entry name" value="HIS_KIN"/>
    <property type="match status" value="1"/>
</dbReference>
<accession>A0A4R5W4L3</accession>
<dbReference type="GO" id="GO:0000155">
    <property type="term" value="F:phosphorelay sensor kinase activity"/>
    <property type="evidence" value="ECO:0007669"/>
    <property type="project" value="InterPro"/>
</dbReference>
<dbReference type="InterPro" id="IPR000700">
    <property type="entry name" value="PAS-assoc_C"/>
</dbReference>
<keyword evidence="5" id="KW-0808">Transferase</keyword>
<dbReference type="InterPro" id="IPR003594">
    <property type="entry name" value="HATPase_dom"/>
</dbReference>
<dbReference type="SMART" id="SM00388">
    <property type="entry name" value="HisKA"/>
    <property type="match status" value="1"/>
</dbReference>
<dbReference type="InterPro" id="IPR036890">
    <property type="entry name" value="HATPase_C_sf"/>
</dbReference>
<name>A0A4R5W4L3_9BURK</name>
<dbReference type="Gene3D" id="3.30.450.20">
    <property type="entry name" value="PAS domain"/>
    <property type="match status" value="3"/>
</dbReference>
<dbReference type="EMBL" id="SMYL01000003">
    <property type="protein sequence ID" value="TDK66618.1"/>
    <property type="molecule type" value="Genomic_DNA"/>
</dbReference>
<comment type="subcellular location">
    <subcellularLocation>
        <location evidence="2">Cell inner membrane</location>
        <topology evidence="2">Multi-pass membrane protein</topology>
    </subcellularLocation>
</comment>
<dbReference type="PRINTS" id="PR00344">
    <property type="entry name" value="BCTRLSENSOR"/>
</dbReference>
<dbReference type="InterPro" id="IPR000014">
    <property type="entry name" value="PAS"/>
</dbReference>
<dbReference type="SMART" id="SM00086">
    <property type="entry name" value="PAC"/>
    <property type="match status" value="3"/>
</dbReference>
<keyword evidence="4" id="KW-0597">Phosphoprotein</keyword>
<dbReference type="InterPro" id="IPR035965">
    <property type="entry name" value="PAS-like_dom_sf"/>
</dbReference>
<evidence type="ECO:0000259" key="7">
    <source>
        <dbReference type="PROSITE" id="PS50109"/>
    </source>
</evidence>
<evidence type="ECO:0000313" key="11">
    <source>
        <dbReference type="Proteomes" id="UP000294829"/>
    </source>
</evidence>
<dbReference type="SUPFAM" id="SSF55874">
    <property type="entry name" value="ATPase domain of HSP90 chaperone/DNA topoisomerase II/histidine kinase"/>
    <property type="match status" value="1"/>
</dbReference>
<dbReference type="InterPro" id="IPR005467">
    <property type="entry name" value="His_kinase_dom"/>
</dbReference>
<dbReference type="SMART" id="SM00387">
    <property type="entry name" value="HATPase_c"/>
    <property type="match status" value="1"/>
</dbReference>
<gene>
    <name evidence="10" type="ORF">E2I14_09165</name>
</gene>
<feature type="domain" description="PAC" evidence="9">
    <location>
        <begin position="227"/>
        <end position="279"/>
    </location>
</feature>
<dbReference type="SMART" id="SM00091">
    <property type="entry name" value="PAS"/>
    <property type="match status" value="3"/>
</dbReference>
<evidence type="ECO:0000259" key="9">
    <source>
        <dbReference type="PROSITE" id="PS50113"/>
    </source>
</evidence>
<dbReference type="InterPro" id="IPR003661">
    <property type="entry name" value="HisK_dim/P_dom"/>
</dbReference>
<dbReference type="InterPro" id="IPR036097">
    <property type="entry name" value="HisK_dim/P_sf"/>
</dbReference>
<dbReference type="GO" id="GO:0009927">
    <property type="term" value="F:histidine phosphotransfer kinase activity"/>
    <property type="evidence" value="ECO:0007669"/>
    <property type="project" value="TreeGrafter"/>
</dbReference>
<evidence type="ECO:0000256" key="5">
    <source>
        <dbReference type="ARBA" id="ARBA00022679"/>
    </source>
</evidence>
<evidence type="ECO:0000256" key="3">
    <source>
        <dbReference type="ARBA" id="ARBA00012438"/>
    </source>
</evidence>
<keyword evidence="6 10" id="KW-0418">Kinase</keyword>
<sequence length="637" mass="71825">MDTEKLQWQEQQFHQIVEMAPNAIALINEQGIIEVANKQMEIIFGYSRQELIGQPLAILLPASIKVRHQQHQQTFFSNPHARSLRDRGDLYGRRKNGTEVALEIGLNPIHTDKGKKVIATVIDVSERTRYLHELHELTELRQAILDSSNFSIICANSEGLIQIFNKSAERMLGYTEDEIVHKQTPAIFHDVNEVIIRAVELSEELGMEIEPGFDAFVAKSRIKREPDEHEWTYIHKNGTRIPVLLSVTALINKDNDISGYLGMAVDLREQKKQERQLHDNQEFFRALYENSLDAHMQTDITKGFIGANAAALKLFGCTDIEEFLALSPTELSPEYQSDGQLSSEKALAMMITAMQTGSHKFEWLHQRVDGTQFDAEVVLVRMTIGGKDLLQGTVRDISERKRAEQIKNAFISTVSHELRTPLTSISGVLGLVEQGVLGAIPDAALSMIKMAHRNSLRLSDLINDLLDIEKLAAGQMIFEMQEQRLMPLIQQAVNSLTTYFLQFKVNCTINALIDPTIYVDERRIIQVLTNFLSNAAKFSYEGGQIEVVVKLLDGNINPLVRVAVIDHGIGMQDNFKVKIFQKFSQEDTSDTRKKGGTGLGLAICKELIERMHGQIGFESNHNQGSCFYFDLPLKLSL</sequence>
<dbReference type="Proteomes" id="UP000294829">
    <property type="component" value="Unassembled WGS sequence"/>
</dbReference>
<comment type="caution">
    <text evidence="10">The sequence shown here is derived from an EMBL/GenBank/DDBJ whole genome shotgun (WGS) entry which is preliminary data.</text>
</comment>
<dbReference type="Gene3D" id="3.30.565.10">
    <property type="entry name" value="Histidine kinase-like ATPase, C-terminal domain"/>
    <property type="match status" value="1"/>
</dbReference>
<dbReference type="AlphaFoldDB" id="A0A4R5W4L3"/>
<dbReference type="CDD" id="cd00082">
    <property type="entry name" value="HisKA"/>
    <property type="match status" value="1"/>
</dbReference>
<dbReference type="SUPFAM" id="SSF47384">
    <property type="entry name" value="Homodimeric domain of signal transducing histidine kinase"/>
    <property type="match status" value="1"/>
</dbReference>
<dbReference type="Pfam" id="PF13426">
    <property type="entry name" value="PAS_9"/>
    <property type="match status" value="3"/>
</dbReference>
<feature type="domain" description="PAS" evidence="8">
    <location>
        <begin position="137"/>
        <end position="183"/>
    </location>
</feature>
<proteinExistence type="predicted"/>
<feature type="domain" description="Histidine kinase" evidence="7">
    <location>
        <begin position="413"/>
        <end position="635"/>
    </location>
</feature>
<dbReference type="InterPro" id="IPR001610">
    <property type="entry name" value="PAC"/>
</dbReference>
<evidence type="ECO:0000256" key="4">
    <source>
        <dbReference type="ARBA" id="ARBA00022553"/>
    </source>
</evidence>
<dbReference type="PANTHER" id="PTHR43047">
    <property type="entry name" value="TWO-COMPONENT HISTIDINE PROTEIN KINASE"/>
    <property type="match status" value="1"/>
</dbReference>
<feature type="domain" description="PAC" evidence="9">
    <location>
        <begin position="86"/>
        <end position="136"/>
    </location>
</feature>
<dbReference type="CDD" id="cd00130">
    <property type="entry name" value="PAS"/>
    <property type="match status" value="2"/>
</dbReference>
<dbReference type="OrthoDB" id="9770795at2"/>
<evidence type="ECO:0000259" key="8">
    <source>
        <dbReference type="PROSITE" id="PS50112"/>
    </source>
</evidence>
<dbReference type="EC" id="2.7.13.3" evidence="3"/>
<evidence type="ECO:0000256" key="2">
    <source>
        <dbReference type="ARBA" id="ARBA00004429"/>
    </source>
</evidence>
<dbReference type="CDD" id="cd16922">
    <property type="entry name" value="HATPase_EvgS-ArcB-TorS-like"/>
    <property type="match status" value="1"/>
</dbReference>
<evidence type="ECO:0000256" key="1">
    <source>
        <dbReference type="ARBA" id="ARBA00000085"/>
    </source>
</evidence>
<feature type="domain" description="PAS" evidence="8">
    <location>
        <begin position="9"/>
        <end position="54"/>
    </location>
</feature>
<comment type="catalytic activity">
    <reaction evidence="1">
        <text>ATP + protein L-histidine = ADP + protein N-phospho-L-histidine.</text>
        <dbReference type="EC" id="2.7.13.3"/>
    </reaction>
</comment>
<dbReference type="PROSITE" id="PS50112">
    <property type="entry name" value="PAS"/>
    <property type="match status" value="2"/>
</dbReference>
<evidence type="ECO:0000256" key="6">
    <source>
        <dbReference type="ARBA" id="ARBA00022777"/>
    </source>
</evidence>
<evidence type="ECO:0000313" key="10">
    <source>
        <dbReference type="EMBL" id="TDK66618.1"/>
    </source>
</evidence>
<reference evidence="10 11" key="1">
    <citation type="submission" date="2019-03" db="EMBL/GenBank/DDBJ databases">
        <title>Sapientia aquatica gen. nov., sp. nov., isolated from a crater lake.</title>
        <authorList>
            <person name="Felfoldi T."/>
            <person name="Szabo A."/>
            <person name="Toth E."/>
            <person name="Schumann P."/>
            <person name="Keki Z."/>
            <person name="Marialigeti K."/>
            <person name="Mathe I."/>
        </authorList>
    </citation>
    <scope>NUCLEOTIDE SEQUENCE [LARGE SCALE GENOMIC DNA]</scope>
    <source>
        <strain evidence="10 11">SA-152</strain>
    </source>
</reference>
<dbReference type="SUPFAM" id="SSF55785">
    <property type="entry name" value="PYP-like sensor domain (PAS domain)"/>
    <property type="match status" value="3"/>
</dbReference>
<dbReference type="InterPro" id="IPR004358">
    <property type="entry name" value="Sig_transdc_His_kin-like_C"/>
</dbReference>
<dbReference type="GO" id="GO:0005886">
    <property type="term" value="C:plasma membrane"/>
    <property type="evidence" value="ECO:0007669"/>
    <property type="project" value="UniProtKB-SubCell"/>
</dbReference>
<dbReference type="PANTHER" id="PTHR43047:SF72">
    <property type="entry name" value="OSMOSENSING HISTIDINE PROTEIN KINASE SLN1"/>
    <property type="match status" value="1"/>
</dbReference>
<dbReference type="FunFam" id="3.30.565.10:FF:000006">
    <property type="entry name" value="Sensor histidine kinase WalK"/>
    <property type="match status" value="1"/>
</dbReference>
<dbReference type="Pfam" id="PF02518">
    <property type="entry name" value="HATPase_c"/>
    <property type="match status" value="1"/>
</dbReference>
<dbReference type="Gene3D" id="1.10.287.130">
    <property type="match status" value="1"/>
</dbReference>